<reference evidence="1" key="2">
    <citation type="submission" date="2021-04" db="EMBL/GenBank/DDBJ databases">
        <authorList>
            <person name="Gilroy R."/>
        </authorList>
    </citation>
    <scope>NUCLEOTIDE SEQUENCE</scope>
    <source>
        <strain evidence="1">421</strain>
    </source>
</reference>
<dbReference type="Proteomes" id="UP000824205">
    <property type="component" value="Unassembled WGS sequence"/>
</dbReference>
<dbReference type="InterPro" id="IPR000150">
    <property type="entry name" value="Cof"/>
</dbReference>
<dbReference type="GO" id="GO:0000287">
    <property type="term" value="F:magnesium ion binding"/>
    <property type="evidence" value="ECO:0007669"/>
    <property type="project" value="TreeGrafter"/>
</dbReference>
<sequence>MKTNHKIRLVGLDLDGTLLRNDKTISPFTQNALISAAQRGIVLVPVTGRPLSGIPECITRLGVCDYAITTNGAAITQLKTGRRVYSAPIPYEKTVSIMKRLDRADISFEAFANGCGYISPAVMAQYNKKYAGTPVGEYIQSSRRVVESPLSEFERKKMRADEIFISCRSAQERKTLAREFGGDDGLQLCMLEDAFLELTNRGTDKGCAFARLCQMLGINKENTAAFGDNANDEPLVRAAGLFVAMGNAREDFKKTADMVADTNEHDGVAKILNKF</sequence>
<reference evidence="1" key="1">
    <citation type="journal article" date="2021" name="PeerJ">
        <title>Extensive microbial diversity within the chicken gut microbiome revealed by metagenomics and culture.</title>
        <authorList>
            <person name="Gilroy R."/>
            <person name="Ravi A."/>
            <person name="Getino M."/>
            <person name="Pursley I."/>
            <person name="Horton D.L."/>
            <person name="Alikhan N.F."/>
            <person name="Baker D."/>
            <person name="Gharbi K."/>
            <person name="Hall N."/>
            <person name="Watson M."/>
            <person name="Adriaenssens E.M."/>
            <person name="Foster-Nyarko E."/>
            <person name="Jarju S."/>
            <person name="Secka A."/>
            <person name="Antonio M."/>
            <person name="Oren A."/>
            <person name="Chaudhuri R.R."/>
            <person name="La Ragione R."/>
            <person name="Hildebrand F."/>
            <person name="Pallen M.J."/>
        </authorList>
    </citation>
    <scope>NUCLEOTIDE SEQUENCE</scope>
    <source>
        <strain evidence="1">421</strain>
    </source>
</reference>
<evidence type="ECO:0000313" key="2">
    <source>
        <dbReference type="Proteomes" id="UP000824205"/>
    </source>
</evidence>
<dbReference type="EMBL" id="DXGE01000010">
    <property type="protein sequence ID" value="HIW85275.1"/>
    <property type="molecule type" value="Genomic_DNA"/>
</dbReference>
<organism evidence="1 2">
    <name type="scientific">Candidatus Eubacterium faecipullorum</name>
    <dbReference type="NCBI Taxonomy" id="2838571"/>
    <lineage>
        <taxon>Bacteria</taxon>
        <taxon>Bacillati</taxon>
        <taxon>Bacillota</taxon>
        <taxon>Clostridia</taxon>
        <taxon>Eubacteriales</taxon>
        <taxon>Eubacteriaceae</taxon>
        <taxon>Eubacterium</taxon>
    </lineage>
</organism>
<dbReference type="PANTHER" id="PTHR10000:SF8">
    <property type="entry name" value="HAD SUPERFAMILY HYDROLASE-LIKE, TYPE 3"/>
    <property type="match status" value="1"/>
</dbReference>
<comment type="caution">
    <text evidence="1">The sequence shown here is derived from an EMBL/GenBank/DDBJ whole genome shotgun (WGS) entry which is preliminary data.</text>
</comment>
<dbReference type="InterPro" id="IPR006379">
    <property type="entry name" value="HAD-SF_hydro_IIB"/>
</dbReference>
<dbReference type="NCBIfam" id="TIGR00099">
    <property type="entry name" value="Cof-subfamily"/>
    <property type="match status" value="1"/>
</dbReference>
<dbReference type="Pfam" id="PF08282">
    <property type="entry name" value="Hydrolase_3"/>
    <property type="match status" value="1"/>
</dbReference>
<gene>
    <name evidence="1" type="ORF">IAA48_02145</name>
</gene>
<dbReference type="Gene3D" id="3.40.50.1000">
    <property type="entry name" value="HAD superfamily/HAD-like"/>
    <property type="match status" value="1"/>
</dbReference>
<accession>A0A9D1UG65</accession>
<dbReference type="GO" id="GO:0016791">
    <property type="term" value="F:phosphatase activity"/>
    <property type="evidence" value="ECO:0007669"/>
    <property type="project" value="TreeGrafter"/>
</dbReference>
<evidence type="ECO:0000313" key="1">
    <source>
        <dbReference type="EMBL" id="HIW85275.1"/>
    </source>
</evidence>
<dbReference type="Gene3D" id="3.30.1240.10">
    <property type="match status" value="1"/>
</dbReference>
<dbReference type="GO" id="GO:0005829">
    <property type="term" value="C:cytosol"/>
    <property type="evidence" value="ECO:0007669"/>
    <property type="project" value="TreeGrafter"/>
</dbReference>
<dbReference type="NCBIfam" id="TIGR01484">
    <property type="entry name" value="HAD-SF-IIB"/>
    <property type="match status" value="1"/>
</dbReference>
<dbReference type="PANTHER" id="PTHR10000">
    <property type="entry name" value="PHOSPHOSERINE PHOSPHATASE"/>
    <property type="match status" value="1"/>
</dbReference>
<dbReference type="InterPro" id="IPR036412">
    <property type="entry name" value="HAD-like_sf"/>
</dbReference>
<dbReference type="SUPFAM" id="SSF56784">
    <property type="entry name" value="HAD-like"/>
    <property type="match status" value="1"/>
</dbReference>
<dbReference type="InterPro" id="IPR023214">
    <property type="entry name" value="HAD_sf"/>
</dbReference>
<protein>
    <submittedName>
        <fullName evidence="1">Cof-type HAD-IIB family hydrolase</fullName>
    </submittedName>
</protein>
<dbReference type="SFLD" id="SFLDS00003">
    <property type="entry name" value="Haloacid_Dehalogenase"/>
    <property type="match status" value="1"/>
</dbReference>
<proteinExistence type="predicted"/>
<keyword evidence="1" id="KW-0378">Hydrolase</keyword>
<dbReference type="AlphaFoldDB" id="A0A9D1UG65"/>
<dbReference type="SFLD" id="SFLDG01140">
    <property type="entry name" value="C2.B:_Phosphomannomutase_and_P"/>
    <property type="match status" value="1"/>
</dbReference>
<name>A0A9D1UG65_9FIRM</name>